<sequence>MLEKEEVWSDLMRRCMDLNTGQYWIYDMVGGSLSSRRTTLNIQPDLQWNGFDPLNCSNKFLLKQISLLNPIPCQANEGYSALQKYSYPWNFFGHVKTPNFNVHLVKLC</sequence>
<name>A0ABV0YX99_9TELE</name>
<accession>A0ABV0YX99</accession>
<organism evidence="1 2">
    <name type="scientific">Ameca splendens</name>
    <dbReference type="NCBI Taxonomy" id="208324"/>
    <lineage>
        <taxon>Eukaryota</taxon>
        <taxon>Metazoa</taxon>
        <taxon>Chordata</taxon>
        <taxon>Craniata</taxon>
        <taxon>Vertebrata</taxon>
        <taxon>Euteleostomi</taxon>
        <taxon>Actinopterygii</taxon>
        <taxon>Neopterygii</taxon>
        <taxon>Teleostei</taxon>
        <taxon>Neoteleostei</taxon>
        <taxon>Acanthomorphata</taxon>
        <taxon>Ovalentaria</taxon>
        <taxon>Atherinomorphae</taxon>
        <taxon>Cyprinodontiformes</taxon>
        <taxon>Goodeidae</taxon>
        <taxon>Ameca</taxon>
    </lineage>
</organism>
<evidence type="ECO:0000313" key="2">
    <source>
        <dbReference type="Proteomes" id="UP001469553"/>
    </source>
</evidence>
<dbReference type="EMBL" id="JAHRIP010047067">
    <property type="protein sequence ID" value="MEQ2298066.1"/>
    <property type="molecule type" value="Genomic_DNA"/>
</dbReference>
<reference evidence="1 2" key="1">
    <citation type="submission" date="2021-06" db="EMBL/GenBank/DDBJ databases">
        <authorList>
            <person name="Palmer J.M."/>
        </authorList>
    </citation>
    <scope>NUCLEOTIDE SEQUENCE [LARGE SCALE GENOMIC DNA]</scope>
    <source>
        <strain evidence="1 2">AS_MEX2019</strain>
        <tissue evidence="1">Muscle</tissue>
    </source>
</reference>
<gene>
    <name evidence="1" type="ORF">AMECASPLE_001318</name>
</gene>
<comment type="caution">
    <text evidence="1">The sequence shown here is derived from an EMBL/GenBank/DDBJ whole genome shotgun (WGS) entry which is preliminary data.</text>
</comment>
<keyword evidence="2" id="KW-1185">Reference proteome</keyword>
<proteinExistence type="predicted"/>
<dbReference type="Proteomes" id="UP001469553">
    <property type="component" value="Unassembled WGS sequence"/>
</dbReference>
<protein>
    <submittedName>
        <fullName evidence="1">Uncharacterized protein</fullName>
    </submittedName>
</protein>
<evidence type="ECO:0000313" key="1">
    <source>
        <dbReference type="EMBL" id="MEQ2298066.1"/>
    </source>
</evidence>